<evidence type="ECO:0000313" key="2">
    <source>
        <dbReference type="EMBL" id="GFR89982.1"/>
    </source>
</evidence>
<organism evidence="2 3">
    <name type="scientific">Elysia marginata</name>
    <dbReference type="NCBI Taxonomy" id="1093978"/>
    <lineage>
        <taxon>Eukaryota</taxon>
        <taxon>Metazoa</taxon>
        <taxon>Spiralia</taxon>
        <taxon>Lophotrochozoa</taxon>
        <taxon>Mollusca</taxon>
        <taxon>Gastropoda</taxon>
        <taxon>Heterobranchia</taxon>
        <taxon>Euthyneura</taxon>
        <taxon>Panpulmonata</taxon>
        <taxon>Sacoglossa</taxon>
        <taxon>Placobranchoidea</taxon>
        <taxon>Plakobranchidae</taxon>
        <taxon>Elysia</taxon>
    </lineage>
</organism>
<gene>
    <name evidence="2" type="ORF">ElyMa_002556200</name>
</gene>
<protein>
    <submittedName>
        <fullName evidence="2">Uncharacterized protein</fullName>
    </submittedName>
</protein>
<comment type="caution">
    <text evidence="2">The sequence shown here is derived from an EMBL/GenBank/DDBJ whole genome shotgun (WGS) entry which is preliminary data.</text>
</comment>
<feature type="region of interest" description="Disordered" evidence="1">
    <location>
        <begin position="1"/>
        <end position="36"/>
    </location>
</feature>
<reference evidence="2 3" key="1">
    <citation type="journal article" date="2021" name="Elife">
        <title>Chloroplast acquisition without the gene transfer in kleptoplastic sea slugs, Plakobranchus ocellatus.</title>
        <authorList>
            <person name="Maeda T."/>
            <person name="Takahashi S."/>
            <person name="Yoshida T."/>
            <person name="Shimamura S."/>
            <person name="Takaki Y."/>
            <person name="Nagai Y."/>
            <person name="Toyoda A."/>
            <person name="Suzuki Y."/>
            <person name="Arimoto A."/>
            <person name="Ishii H."/>
            <person name="Satoh N."/>
            <person name="Nishiyama T."/>
            <person name="Hasebe M."/>
            <person name="Maruyama T."/>
            <person name="Minagawa J."/>
            <person name="Obokata J."/>
            <person name="Shigenobu S."/>
        </authorList>
    </citation>
    <scope>NUCLEOTIDE SEQUENCE [LARGE SCALE GENOMIC DNA]</scope>
</reference>
<dbReference type="Proteomes" id="UP000762676">
    <property type="component" value="Unassembled WGS sequence"/>
</dbReference>
<accession>A0AAV4GVR4</accession>
<proteinExistence type="predicted"/>
<name>A0AAV4GVR4_9GAST</name>
<dbReference type="EMBL" id="BMAT01005255">
    <property type="protein sequence ID" value="GFR89982.1"/>
    <property type="molecule type" value="Genomic_DNA"/>
</dbReference>
<sequence>MLGKSTSEEMTFDDDDNDDNDDDDDDDKEEEEEDLNNFSVIKGGRKCLSRRSILYKVATVSYILQCAKWTQTGQSLSTSYVHL</sequence>
<feature type="compositionally biased region" description="Acidic residues" evidence="1">
    <location>
        <begin position="10"/>
        <end position="35"/>
    </location>
</feature>
<dbReference type="AlphaFoldDB" id="A0AAV4GVR4"/>
<keyword evidence="3" id="KW-1185">Reference proteome</keyword>
<evidence type="ECO:0000256" key="1">
    <source>
        <dbReference type="SAM" id="MobiDB-lite"/>
    </source>
</evidence>
<evidence type="ECO:0000313" key="3">
    <source>
        <dbReference type="Proteomes" id="UP000762676"/>
    </source>
</evidence>